<dbReference type="RefSeq" id="WP_217281536.1">
    <property type="nucleotide sequence ID" value="NZ_CBCSGW010000041.1"/>
</dbReference>
<organism evidence="2 3">
    <name type="scientific">Kibdelosporangium persicum</name>
    <dbReference type="NCBI Taxonomy" id="2698649"/>
    <lineage>
        <taxon>Bacteria</taxon>
        <taxon>Bacillati</taxon>
        <taxon>Actinomycetota</taxon>
        <taxon>Actinomycetes</taxon>
        <taxon>Pseudonocardiales</taxon>
        <taxon>Pseudonocardiaceae</taxon>
        <taxon>Kibdelosporangium</taxon>
    </lineage>
</organism>
<comment type="caution">
    <text evidence="2">The sequence shown here is derived from an EMBL/GenBank/DDBJ whole genome shotgun (WGS) entry which is preliminary data.</text>
</comment>
<keyword evidence="3" id="KW-1185">Reference proteome</keyword>
<evidence type="ECO:0000313" key="3">
    <source>
        <dbReference type="Proteomes" id="UP000763557"/>
    </source>
</evidence>
<feature type="domain" description="REase associating with pPIWI RE" evidence="1">
    <location>
        <begin position="276"/>
        <end position="379"/>
    </location>
</feature>
<dbReference type="InterPro" id="IPR040828">
    <property type="entry name" value="pPIWI_RE_REase"/>
</dbReference>
<name>A0ABX2FFM9_9PSEU</name>
<dbReference type="EMBL" id="JAAATY010000035">
    <property type="protein sequence ID" value="NRN70180.1"/>
    <property type="molecule type" value="Genomic_DNA"/>
</dbReference>
<evidence type="ECO:0000259" key="1">
    <source>
        <dbReference type="Pfam" id="PF18154"/>
    </source>
</evidence>
<reference evidence="2 3" key="1">
    <citation type="submission" date="2020-01" db="EMBL/GenBank/DDBJ databases">
        <title>Kibdelosporangium persica a novel Actinomycetes from a hot desert in Iran.</title>
        <authorList>
            <person name="Safaei N."/>
            <person name="Zaburannyi N."/>
            <person name="Mueller R."/>
            <person name="Wink J."/>
        </authorList>
    </citation>
    <scope>NUCLEOTIDE SEQUENCE [LARGE SCALE GENOMIC DNA]</scope>
    <source>
        <strain evidence="2 3">4NS15</strain>
    </source>
</reference>
<evidence type="ECO:0000313" key="2">
    <source>
        <dbReference type="EMBL" id="NRN70180.1"/>
    </source>
</evidence>
<proteinExistence type="predicted"/>
<accession>A0ABX2FFM9</accession>
<dbReference type="Proteomes" id="UP000763557">
    <property type="component" value="Unassembled WGS sequence"/>
</dbReference>
<sequence>METLDETVPLDRSADDQRRAQAITACCLAAAVLGDPDLPGDRRARALMSCLGVLTAAHPIGEAPPMARFRAGLRGPLGNLLPRDVDTTGIAGLELLDKQGRFTDEAEDLCREFLMPSAALEEHWPWERVAAEQEERRVYEVLRRLPEAQYAHLRAQLVDRPVDDLRALRRIWDTLLPQFYEPVAGWSWQQVRGWFFQCPDCGWPMRVLGSGPVVDVRCEAHARRGVAYTCRVDARTDGAPELRPVGERAVPVAAQPATRESMAVSRIVWRYVTLPGLLECRLRDHARRLGAEVTMWPHQDRYDLKIEFGAQVWRVDAKAWASPVALGEALRSARPAAPDLMIVVPDHQRSSLELLRHMIGGRGYRVETAKDLMAELTKIAAVMA</sequence>
<protein>
    <recommendedName>
        <fullName evidence="1">REase associating with pPIWI RE domain-containing protein</fullName>
    </recommendedName>
</protein>
<gene>
    <name evidence="2" type="ORF">GC106_74450</name>
</gene>
<dbReference type="Pfam" id="PF18154">
    <property type="entry name" value="pPIWI_RE_REase"/>
    <property type="match status" value="1"/>
</dbReference>